<dbReference type="InterPro" id="IPR000719">
    <property type="entry name" value="Prot_kinase_dom"/>
</dbReference>
<evidence type="ECO:0000256" key="3">
    <source>
        <dbReference type="ARBA" id="ARBA00022553"/>
    </source>
</evidence>
<comment type="subcellular location">
    <subcellularLocation>
        <location evidence="1">Membrane</location>
        <topology evidence="1">Single-pass type I membrane protein</topology>
    </subcellularLocation>
</comment>
<keyword evidence="18" id="KW-0460">Magnesium</keyword>
<dbReference type="Gene3D" id="1.10.510.10">
    <property type="entry name" value="Transferase(Phosphotransferase) domain 1"/>
    <property type="match status" value="1"/>
</dbReference>
<keyword evidence="8 23" id="KW-0418">Kinase</keyword>
<keyword evidence="18" id="KW-0479">Metal-binding</keyword>
<dbReference type="Pfam" id="PF07714">
    <property type="entry name" value="PK_Tyr_Ser-Thr"/>
    <property type="match status" value="1"/>
</dbReference>
<dbReference type="PANTHER" id="PTHR24416">
    <property type="entry name" value="TYROSINE-PROTEIN KINASE RECEPTOR"/>
    <property type="match status" value="1"/>
</dbReference>
<evidence type="ECO:0000256" key="1">
    <source>
        <dbReference type="ARBA" id="ARBA00004479"/>
    </source>
</evidence>
<feature type="binding site" evidence="19">
    <location>
        <position position="620"/>
    </location>
    <ligand>
        <name>ATP</name>
        <dbReference type="ChEBI" id="CHEBI:30616"/>
    </ligand>
</feature>
<comment type="catalytic activity">
    <reaction evidence="15">
        <text>L-tyrosyl-[protein] + ATP = O-phospho-L-tyrosyl-[protein] + ADP + H(+)</text>
        <dbReference type="Rhea" id="RHEA:10596"/>
        <dbReference type="Rhea" id="RHEA-COMP:10136"/>
        <dbReference type="Rhea" id="RHEA-COMP:20101"/>
        <dbReference type="ChEBI" id="CHEBI:15378"/>
        <dbReference type="ChEBI" id="CHEBI:30616"/>
        <dbReference type="ChEBI" id="CHEBI:46858"/>
        <dbReference type="ChEBI" id="CHEBI:61978"/>
        <dbReference type="ChEBI" id="CHEBI:456216"/>
        <dbReference type="EC" id="2.7.10.1"/>
    </reaction>
</comment>
<dbReference type="PROSITE" id="PS50011">
    <property type="entry name" value="PROTEIN_KINASE_DOM"/>
    <property type="match status" value="1"/>
</dbReference>
<dbReference type="PROSITE" id="PS00109">
    <property type="entry name" value="PROTEIN_KINASE_TYR"/>
    <property type="match status" value="1"/>
</dbReference>
<evidence type="ECO:0000256" key="10">
    <source>
        <dbReference type="ARBA" id="ARBA00022989"/>
    </source>
</evidence>
<keyword evidence="6" id="KW-0677">Repeat</keyword>
<dbReference type="GO" id="GO:0007399">
    <property type="term" value="P:nervous system development"/>
    <property type="evidence" value="ECO:0007669"/>
    <property type="project" value="TreeGrafter"/>
</dbReference>
<reference evidence="23" key="1">
    <citation type="submission" date="2020-04" db="EMBL/GenBank/DDBJ databases">
        <authorList>
            <person name="Neveu A P."/>
        </authorList>
    </citation>
    <scope>NUCLEOTIDE SEQUENCE</scope>
    <source>
        <tissue evidence="23">Whole embryo</tissue>
    </source>
</reference>
<dbReference type="FunFam" id="1.10.510.10:FF:000089">
    <property type="entry name" value="Tyrosine-protein kinase receptor TYRO3"/>
    <property type="match status" value="1"/>
</dbReference>
<evidence type="ECO:0000259" key="21">
    <source>
        <dbReference type="PROSITE" id="PS50011"/>
    </source>
</evidence>
<dbReference type="InterPro" id="IPR003961">
    <property type="entry name" value="FN3_dom"/>
</dbReference>
<dbReference type="InterPro" id="IPR001245">
    <property type="entry name" value="Ser-Thr/Tyr_kinase_cat_dom"/>
</dbReference>
<feature type="transmembrane region" description="Helical" evidence="20">
    <location>
        <begin position="497"/>
        <end position="522"/>
    </location>
</feature>
<keyword evidence="13 23" id="KW-0675">Receptor</keyword>
<feature type="binding site" evidence="18">
    <location>
        <position position="735"/>
    </location>
    <ligand>
        <name>Mg(2+)</name>
        <dbReference type="ChEBI" id="CHEBI:18420"/>
    </ligand>
</feature>
<dbReference type="InterPro" id="IPR008266">
    <property type="entry name" value="Tyr_kinase_AS"/>
</dbReference>
<dbReference type="PANTHER" id="PTHR24416:SF564">
    <property type="entry name" value="MACROPHAGE-STIMULATING PROTEIN RECEPTOR"/>
    <property type="match status" value="1"/>
</dbReference>
<dbReference type="Pfam" id="PF00041">
    <property type="entry name" value="fn3"/>
    <property type="match status" value="2"/>
</dbReference>
<keyword evidence="10 20" id="KW-1133">Transmembrane helix</keyword>
<dbReference type="InterPro" id="IPR013783">
    <property type="entry name" value="Ig-like_fold"/>
</dbReference>
<dbReference type="GO" id="GO:0043235">
    <property type="term" value="C:receptor complex"/>
    <property type="evidence" value="ECO:0007669"/>
    <property type="project" value="TreeGrafter"/>
</dbReference>
<dbReference type="InterPro" id="IPR036116">
    <property type="entry name" value="FN3_sf"/>
</dbReference>
<evidence type="ECO:0000256" key="9">
    <source>
        <dbReference type="ARBA" id="ARBA00022840"/>
    </source>
</evidence>
<keyword evidence="5 20" id="KW-0812">Transmembrane</keyword>
<dbReference type="CDD" id="cd00063">
    <property type="entry name" value="FN3"/>
    <property type="match status" value="3"/>
</dbReference>
<keyword evidence="7 17" id="KW-0547">Nucleotide-binding</keyword>
<protein>
    <recommendedName>
        <fullName evidence="2">receptor protein-tyrosine kinase</fullName>
        <ecNumber evidence="2">2.7.10.1</ecNumber>
    </recommendedName>
</protein>
<feature type="domain" description="Fibronectin type-III" evidence="22">
    <location>
        <begin position="188"/>
        <end position="288"/>
    </location>
</feature>
<dbReference type="InterPro" id="IPR020635">
    <property type="entry name" value="Tyr_kinase_cat_dom"/>
</dbReference>
<dbReference type="GO" id="GO:0046872">
    <property type="term" value="F:metal ion binding"/>
    <property type="evidence" value="ECO:0007669"/>
    <property type="project" value="UniProtKB-KW"/>
</dbReference>
<dbReference type="Gene3D" id="3.30.200.20">
    <property type="entry name" value="Phosphorylase Kinase, domain 1"/>
    <property type="match status" value="1"/>
</dbReference>
<feature type="binding site" evidence="18">
    <location>
        <position position="748"/>
    </location>
    <ligand>
        <name>Mg(2+)</name>
        <dbReference type="ChEBI" id="CHEBI:18420"/>
    </ligand>
</feature>
<keyword evidence="14" id="KW-0325">Glycoprotein</keyword>
<dbReference type="PRINTS" id="PR00109">
    <property type="entry name" value="TYRKINASE"/>
</dbReference>
<dbReference type="GO" id="GO:0005886">
    <property type="term" value="C:plasma membrane"/>
    <property type="evidence" value="ECO:0007669"/>
    <property type="project" value="TreeGrafter"/>
</dbReference>
<organism evidence="23">
    <name type="scientific">Phallusia mammillata</name>
    <dbReference type="NCBI Taxonomy" id="59560"/>
    <lineage>
        <taxon>Eukaryota</taxon>
        <taxon>Metazoa</taxon>
        <taxon>Chordata</taxon>
        <taxon>Tunicata</taxon>
        <taxon>Ascidiacea</taxon>
        <taxon>Phlebobranchia</taxon>
        <taxon>Ascidiidae</taxon>
        <taxon>Phallusia</taxon>
    </lineage>
</organism>
<evidence type="ECO:0000256" key="7">
    <source>
        <dbReference type="ARBA" id="ARBA00022741"/>
    </source>
</evidence>
<evidence type="ECO:0000256" key="19">
    <source>
        <dbReference type="PROSITE-ProRule" id="PRU10141"/>
    </source>
</evidence>
<evidence type="ECO:0000313" key="23">
    <source>
        <dbReference type="EMBL" id="CAB3263758.1"/>
    </source>
</evidence>
<dbReference type="GO" id="GO:0006909">
    <property type="term" value="P:phagocytosis"/>
    <property type="evidence" value="ECO:0007669"/>
    <property type="project" value="TreeGrafter"/>
</dbReference>
<evidence type="ECO:0000256" key="18">
    <source>
        <dbReference type="PIRSR" id="PIRSR000615-3"/>
    </source>
</evidence>
<evidence type="ECO:0000256" key="17">
    <source>
        <dbReference type="PIRSR" id="PIRSR000615-2"/>
    </source>
</evidence>
<sequence length="938" mass="104279">MVTTLFNDSLTIPCIVNGYPLPTTIIWKYDLYSNSNKTHTGELIKQFSDGLTALPHISLAIAKNATKYAISCNVDYAAGSASSRTAEIILNRQPPTPSILGVTAVDHTATLRFNAGFKDLTTCFVKIRYMARRTKQQTVQFTTENTSLTFNQLTPKTNYFASVRCQNNMKVSNWSKLYRFALILPIGSPNNITISFLQPLNAFTDAVVTWSPLPPQVATGKLIGYRVELYNESDANASPLFVAKVSTTNVTLKNLSSKGTYSVHVCGYTAAGVGPYRAKLFSALVHKVPLSPMITDVNTIADGTIVTFDKDQKGNHPIKNCSTEVHTAKTSFNCTIGLTCWNIITDGQFLINYEERITIAIFCTNDIGNSKLSEPVYINPWRQERKIATKPQNIKANQVNNSSINVTWDYTEIESTRYFNVCLTAADTQATKCYKTSLKKFLLINEFRSGTSYSVRVAAGNTLGSGAFSNTSFIITDGNYQPPTIATETPNDKQSEVLPIVVAVVVTILFVLFVMVMVVVLLRRKSKQKQMQQSLTAQMGNGIAMDGASTFNDYYTPMSGQGSPAAMQELEEKLKDVLIKPDKIKQGKILGEGEFGFVFKGEVKIIDENNVETVLDVAVKSIKFEDCSLKEKELFIDEGLRMKGLEHPNVMHLVGISLSNPNQKFGSRSTNFSPLVVLPFMKNGDLKNYLFTMRNSGQMKTFKLVDLLKFGIDIARGMEYLSEHKFIHRDLAARNCMLDENMNAVVSDFGLSRQMYAETYYRQTHISKMPVKWMAIESLGDNIFTSMSDVWSFGVTMWEILTFCQAPYPGVSNNEMYELLRGGGRLNKPPTCNQDIWCKVVFPCWIAQSASRITFPELVERLQLLIDDPPEDALQPIEAKLPERATSGYEEVATFGTSGYDMAADNIKPPETVVTPLLHGADIPSTSKSISNNDSVYL</sequence>
<dbReference type="GO" id="GO:0004714">
    <property type="term" value="F:transmembrane receptor protein tyrosine kinase activity"/>
    <property type="evidence" value="ECO:0007669"/>
    <property type="project" value="UniProtKB-EC"/>
</dbReference>
<evidence type="ECO:0000256" key="11">
    <source>
        <dbReference type="ARBA" id="ARBA00023136"/>
    </source>
</evidence>
<gene>
    <name evidence="23" type="primary">Mertk</name>
</gene>
<feature type="binding site" evidence="17">
    <location>
        <position position="734"/>
    </location>
    <ligand>
        <name>ATP</name>
        <dbReference type="ChEBI" id="CHEBI:30616"/>
    </ligand>
</feature>
<dbReference type="PROSITE" id="PS00107">
    <property type="entry name" value="PROTEIN_KINASE_ATP"/>
    <property type="match status" value="1"/>
</dbReference>
<evidence type="ECO:0000256" key="16">
    <source>
        <dbReference type="PIRSR" id="PIRSR000615-1"/>
    </source>
</evidence>
<evidence type="ECO:0000256" key="8">
    <source>
        <dbReference type="ARBA" id="ARBA00022777"/>
    </source>
</evidence>
<keyword evidence="11 20" id="KW-0472">Membrane</keyword>
<evidence type="ECO:0000256" key="15">
    <source>
        <dbReference type="ARBA" id="ARBA00051243"/>
    </source>
</evidence>
<evidence type="ECO:0000256" key="2">
    <source>
        <dbReference type="ARBA" id="ARBA00011902"/>
    </source>
</evidence>
<dbReference type="SMART" id="SM00219">
    <property type="entry name" value="TyrKc"/>
    <property type="match status" value="1"/>
</dbReference>
<dbReference type="AlphaFoldDB" id="A0A6F9DL94"/>
<proteinExistence type="evidence at transcript level"/>
<dbReference type="InterPro" id="IPR017441">
    <property type="entry name" value="Protein_kinase_ATP_BS"/>
</dbReference>
<feature type="domain" description="Protein kinase" evidence="21">
    <location>
        <begin position="584"/>
        <end position="865"/>
    </location>
</feature>
<dbReference type="Gene3D" id="2.60.40.10">
    <property type="entry name" value="Immunoglobulins"/>
    <property type="match status" value="3"/>
</dbReference>
<dbReference type="SUPFAM" id="SSF56112">
    <property type="entry name" value="Protein kinase-like (PK-like)"/>
    <property type="match status" value="1"/>
</dbReference>
<evidence type="ECO:0000259" key="22">
    <source>
        <dbReference type="PROSITE" id="PS50853"/>
    </source>
</evidence>
<evidence type="ECO:0000256" key="4">
    <source>
        <dbReference type="ARBA" id="ARBA00022679"/>
    </source>
</evidence>
<dbReference type="EMBL" id="LR787896">
    <property type="protein sequence ID" value="CAB3263758.1"/>
    <property type="molecule type" value="mRNA"/>
</dbReference>
<dbReference type="GO" id="GO:0005524">
    <property type="term" value="F:ATP binding"/>
    <property type="evidence" value="ECO:0007669"/>
    <property type="project" value="UniProtKB-UniRule"/>
</dbReference>
<evidence type="ECO:0000256" key="20">
    <source>
        <dbReference type="SAM" id="Phobius"/>
    </source>
</evidence>
<dbReference type="SMART" id="SM00060">
    <property type="entry name" value="FN3"/>
    <property type="match status" value="3"/>
</dbReference>
<keyword evidence="12" id="KW-0829">Tyrosine-protein kinase</keyword>
<dbReference type="GO" id="GO:0016477">
    <property type="term" value="P:cell migration"/>
    <property type="evidence" value="ECO:0007669"/>
    <property type="project" value="TreeGrafter"/>
</dbReference>
<evidence type="ECO:0000256" key="12">
    <source>
        <dbReference type="ARBA" id="ARBA00023137"/>
    </source>
</evidence>
<evidence type="ECO:0000256" key="6">
    <source>
        <dbReference type="ARBA" id="ARBA00022737"/>
    </source>
</evidence>
<keyword evidence="9 17" id="KW-0067">ATP-binding</keyword>
<feature type="domain" description="Fibronectin type-III" evidence="22">
    <location>
        <begin position="390"/>
        <end position="479"/>
    </location>
</feature>
<dbReference type="EC" id="2.7.10.1" evidence="2"/>
<keyword evidence="4" id="KW-0808">Transferase</keyword>
<evidence type="ECO:0000256" key="13">
    <source>
        <dbReference type="ARBA" id="ARBA00023170"/>
    </source>
</evidence>
<keyword evidence="3" id="KW-0597">Phosphoprotein</keyword>
<evidence type="ECO:0000256" key="14">
    <source>
        <dbReference type="ARBA" id="ARBA00023180"/>
    </source>
</evidence>
<dbReference type="GO" id="GO:0007169">
    <property type="term" value="P:cell surface receptor protein tyrosine kinase signaling pathway"/>
    <property type="evidence" value="ECO:0007669"/>
    <property type="project" value="TreeGrafter"/>
</dbReference>
<dbReference type="InterPro" id="IPR011009">
    <property type="entry name" value="Kinase-like_dom_sf"/>
</dbReference>
<dbReference type="PROSITE" id="PS50853">
    <property type="entry name" value="FN3"/>
    <property type="match status" value="3"/>
</dbReference>
<evidence type="ECO:0000256" key="5">
    <source>
        <dbReference type="ARBA" id="ARBA00022692"/>
    </source>
</evidence>
<feature type="domain" description="Fibronectin type-III" evidence="22">
    <location>
        <begin position="93"/>
        <end position="186"/>
    </location>
</feature>
<accession>A0A6F9DL94</accession>
<feature type="active site" description="Proton acceptor" evidence="16">
    <location>
        <position position="730"/>
    </location>
</feature>
<dbReference type="InterPro" id="IPR050122">
    <property type="entry name" value="RTK"/>
</dbReference>
<name>A0A6F9DL94_9ASCI</name>
<dbReference type="SUPFAM" id="SSF49265">
    <property type="entry name" value="Fibronectin type III"/>
    <property type="match status" value="2"/>
</dbReference>